<dbReference type="OrthoDB" id="6136825at2759"/>
<dbReference type="EMBL" id="KB201890">
    <property type="protein sequence ID" value="ESO94031.1"/>
    <property type="molecule type" value="Genomic_DNA"/>
</dbReference>
<dbReference type="KEGG" id="lgi:LOTGIDRAFT_228685"/>
<feature type="compositionally biased region" description="Polar residues" evidence="1">
    <location>
        <begin position="423"/>
        <end position="432"/>
    </location>
</feature>
<evidence type="ECO:0000313" key="4">
    <source>
        <dbReference type="Proteomes" id="UP000030746"/>
    </source>
</evidence>
<dbReference type="CTD" id="20247743"/>
<evidence type="ECO:0000256" key="2">
    <source>
        <dbReference type="SAM" id="SignalP"/>
    </source>
</evidence>
<accession>V4AKF1</accession>
<reference evidence="3 4" key="1">
    <citation type="journal article" date="2013" name="Nature">
        <title>Insights into bilaterian evolution from three spiralian genomes.</title>
        <authorList>
            <person name="Simakov O."/>
            <person name="Marletaz F."/>
            <person name="Cho S.J."/>
            <person name="Edsinger-Gonzales E."/>
            <person name="Havlak P."/>
            <person name="Hellsten U."/>
            <person name="Kuo D.H."/>
            <person name="Larsson T."/>
            <person name="Lv J."/>
            <person name="Arendt D."/>
            <person name="Savage R."/>
            <person name="Osoegawa K."/>
            <person name="de Jong P."/>
            <person name="Grimwood J."/>
            <person name="Chapman J.A."/>
            <person name="Shapiro H."/>
            <person name="Aerts A."/>
            <person name="Otillar R.P."/>
            <person name="Terry A.Y."/>
            <person name="Boore J.L."/>
            <person name="Grigoriev I.V."/>
            <person name="Lindberg D.R."/>
            <person name="Seaver E.C."/>
            <person name="Weisblat D.A."/>
            <person name="Putnam N.H."/>
            <person name="Rokhsar D.S."/>
        </authorList>
    </citation>
    <scope>NUCLEOTIDE SEQUENCE [LARGE SCALE GENOMIC DNA]</scope>
</reference>
<organism evidence="3 4">
    <name type="scientific">Lottia gigantea</name>
    <name type="common">Giant owl limpet</name>
    <dbReference type="NCBI Taxonomy" id="225164"/>
    <lineage>
        <taxon>Eukaryota</taxon>
        <taxon>Metazoa</taxon>
        <taxon>Spiralia</taxon>
        <taxon>Lophotrochozoa</taxon>
        <taxon>Mollusca</taxon>
        <taxon>Gastropoda</taxon>
        <taxon>Patellogastropoda</taxon>
        <taxon>Lottioidea</taxon>
        <taxon>Lottiidae</taxon>
        <taxon>Lottia</taxon>
    </lineage>
</organism>
<dbReference type="Proteomes" id="UP000030746">
    <property type="component" value="Unassembled WGS sequence"/>
</dbReference>
<feature type="signal peptide" evidence="2">
    <location>
        <begin position="1"/>
        <end position="18"/>
    </location>
</feature>
<keyword evidence="2" id="KW-0732">Signal</keyword>
<name>V4AKF1_LOTGI</name>
<dbReference type="OMA" id="IRNCENT"/>
<keyword evidence="4" id="KW-1185">Reference proteome</keyword>
<dbReference type="GeneID" id="20247743"/>
<dbReference type="AlphaFoldDB" id="V4AKF1"/>
<gene>
    <name evidence="3" type="ORF">LOTGIDRAFT_228685</name>
</gene>
<dbReference type="HOGENOM" id="CLU_567774_0_0_1"/>
<protein>
    <submittedName>
        <fullName evidence="3">Uncharacterized protein</fullName>
    </submittedName>
</protein>
<feature type="chain" id="PRO_5004716133" evidence="2">
    <location>
        <begin position="19"/>
        <end position="481"/>
    </location>
</feature>
<proteinExistence type="predicted"/>
<evidence type="ECO:0000313" key="3">
    <source>
        <dbReference type="EMBL" id="ESO94031.1"/>
    </source>
</evidence>
<sequence length="481" mass="54217">MDKLSLILGILFLQILLSLNCLSTTKFPTTVNQEPPLPQTPSWIKCLRVDESKAALDSLRNLILISEHWCSNAEFILNCLEKELPQTETQNPLDFFVSLNYNTQKMRENSEQLCASKPDNRKKLECTDNVSNDDIMECSMRFKQSVDYLSFVRNMTDITEEILKDMTCDITRETSRCIAARLQSCDADVSMFLNGYYGLFTNTDCLYNTSIPVEPMRPLPSQPEPTVVIKCGIEAMSFMEGDADRPIVPTGNISQAIIVSVLQQDCKMYRQRFLCYEREFPSATAFLDIWQKSVFSLRNSIISNQQFCKTISEFTSSLDTKCYNSVDRQLQNCESFYGRKIINSRVEWDNDKSNVNIQKLACNASIERATCLKEAFSICGEYVSKAYSHLQYRMLPDECFPNGLPPGVPPLPAEEVANSRLIRQQTTSQPQSEPKEVIEGTETSQAAVDSANKPKGGNSGVTLSRSVIVLLCSAILVHQLA</sequence>
<dbReference type="RefSeq" id="XP_009055640.1">
    <property type="nucleotide sequence ID" value="XM_009057392.1"/>
</dbReference>
<evidence type="ECO:0000256" key="1">
    <source>
        <dbReference type="SAM" id="MobiDB-lite"/>
    </source>
</evidence>
<feature type="region of interest" description="Disordered" evidence="1">
    <location>
        <begin position="423"/>
        <end position="458"/>
    </location>
</feature>